<keyword evidence="2" id="KW-0560">Oxidoreductase</keyword>
<evidence type="ECO:0000313" key="6">
    <source>
        <dbReference type="Proteomes" id="UP001064971"/>
    </source>
</evidence>
<dbReference type="RefSeq" id="WP_264777504.1">
    <property type="nucleotide sequence ID" value="NZ_AP026561.1"/>
</dbReference>
<dbReference type="PANTHER" id="PTHR44169:SF6">
    <property type="entry name" value="NADPH-DEPENDENT 1-ACYLDIHYDROXYACETONE PHOSPHATE REDUCTASE"/>
    <property type="match status" value="1"/>
</dbReference>
<dbReference type="Gene3D" id="3.40.50.720">
    <property type="entry name" value="NAD(P)-binding Rossmann-like Domain"/>
    <property type="match status" value="1"/>
</dbReference>
<dbReference type="PANTHER" id="PTHR44169">
    <property type="entry name" value="NADPH-DEPENDENT 1-ACYLDIHYDROXYACETONE PHOSPHATE REDUCTASE"/>
    <property type="match status" value="1"/>
</dbReference>
<comment type="similarity">
    <text evidence="1 3">Belongs to the short-chain dehydrogenases/reductases (SDR) family.</text>
</comment>
<dbReference type="SMART" id="SM00822">
    <property type="entry name" value="PKS_KR"/>
    <property type="match status" value="1"/>
</dbReference>
<organism evidence="5 6">
    <name type="scientific">Deinococcus aetherius</name>
    <dbReference type="NCBI Taxonomy" id="200252"/>
    <lineage>
        <taxon>Bacteria</taxon>
        <taxon>Thermotogati</taxon>
        <taxon>Deinococcota</taxon>
        <taxon>Deinococci</taxon>
        <taxon>Deinococcales</taxon>
        <taxon>Deinococcaceae</taxon>
        <taxon>Deinococcus</taxon>
    </lineage>
</organism>
<keyword evidence="5" id="KW-0614">Plasmid</keyword>
<name>A0ABN6RJV7_9DEIO</name>
<dbReference type="InterPro" id="IPR036291">
    <property type="entry name" value="NAD(P)-bd_dom_sf"/>
</dbReference>
<evidence type="ECO:0000256" key="2">
    <source>
        <dbReference type="ARBA" id="ARBA00023002"/>
    </source>
</evidence>
<dbReference type="InterPro" id="IPR002347">
    <property type="entry name" value="SDR_fam"/>
</dbReference>
<protein>
    <recommendedName>
        <fullName evidence="4">Ketoreductase domain-containing protein</fullName>
    </recommendedName>
</protein>
<accession>A0ABN6RJV7</accession>
<geneLocation type="plasmid" evidence="5 6">
    <name>pDAETH-1</name>
</geneLocation>
<proteinExistence type="inferred from homology"/>
<dbReference type="SUPFAM" id="SSF51735">
    <property type="entry name" value="NAD(P)-binding Rossmann-fold domains"/>
    <property type="match status" value="1"/>
</dbReference>
<reference evidence="5" key="1">
    <citation type="submission" date="2022-07" db="EMBL/GenBank/DDBJ databases">
        <title>Complete Genome Sequence of the Radioresistant Bacterium Deinococcus aetherius ST0316, Isolated from the Air Dust collected in Lower Stratosphere above Japan.</title>
        <authorList>
            <person name="Satoh K."/>
            <person name="Hagiwara K."/>
            <person name="Katsumata K."/>
            <person name="Kubo A."/>
            <person name="Yokobori S."/>
            <person name="Yamagishi A."/>
            <person name="Oono Y."/>
            <person name="Narumi I."/>
        </authorList>
    </citation>
    <scope>NUCLEOTIDE SEQUENCE</scope>
    <source>
        <strain evidence="5">ST0316</strain>
        <plasmid evidence="5">pDAETH-1</plasmid>
    </source>
</reference>
<evidence type="ECO:0000313" key="5">
    <source>
        <dbReference type="EMBL" id="BDP43632.1"/>
    </source>
</evidence>
<dbReference type="InterPro" id="IPR057326">
    <property type="entry name" value="KR_dom"/>
</dbReference>
<dbReference type="PRINTS" id="PR00080">
    <property type="entry name" value="SDRFAMILY"/>
</dbReference>
<dbReference type="Pfam" id="PF00106">
    <property type="entry name" value="adh_short"/>
    <property type="match status" value="1"/>
</dbReference>
<feature type="domain" description="Ketoreductase" evidence="4">
    <location>
        <begin position="4"/>
        <end position="188"/>
    </location>
</feature>
<sequence>MNERTILVTGATAGLGRAVALQLLAAGHRLIGTGRNEAALERLRVEVATDRFLGLRMDVTQPQEIGRAHAETLNWTAGRGVDVLINNAGYAAMGPATDLSDADLRAQFDTNVFGVMNVIRTFVPEMRTRRSGRIVNVSSLAGRMTFPLGGAYHASKYALEALSDALRMELAPFGVEVVVVEPGAIRTEFAGRSLERINEAKRTDSPYAPILRDTAWLERAATAGAQSAETVARGVVRAALAPRPRARSVLAPNGRLLLGLFRVLPTSVTDATLRRATRLTPGQLEL</sequence>
<keyword evidence="6" id="KW-1185">Reference proteome</keyword>
<gene>
    <name evidence="5" type="ORF">DAETH_36010</name>
</gene>
<evidence type="ECO:0000259" key="4">
    <source>
        <dbReference type="SMART" id="SM00822"/>
    </source>
</evidence>
<evidence type="ECO:0000256" key="1">
    <source>
        <dbReference type="ARBA" id="ARBA00006484"/>
    </source>
</evidence>
<dbReference type="Proteomes" id="UP001064971">
    <property type="component" value="Plasmid pDAETH-1"/>
</dbReference>
<evidence type="ECO:0000256" key="3">
    <source>
        <dbReference type="RuleBase" id="RU000363"/>
    </source>
</evidence>
<dbReference type="EMBL" id="AP026561">
    <property type="protein sequence ID" value="BDP43632.1"/>
    <property type="molecule type" value="Genomic_DNA"/>
</dbReference>
<dbReference type="CDD" id="cd05374">
    <property type="entry name" value="17beta-HSD-like_SDR_c"/>
    <property type="match status" value="1"/>
</dbReference>
<dbReference type="PRINTS" id="PR00081">
    <property type="entry name" value="GDHRDH"/>
</dbReference>